<gene>
    <name evidence="1" type="ORF">GCU56_15330</name>
</gene>
<organism evidence="1 2">
    <name type="scientific">Geodermatophilus sabuli</name>
    <dbReference type="NCBI Taxonomy" id="1564158"/>
    <lineage>
        <taxon>Bacteria</taxon>
        <taxon>Bacillati</taxon>
        <taxon>Actinomycetota</taxon>
        <taxon>Actinomycetes</taxon>
        <taxon>Geodermatophilales</taxon>
        <taxon>Geodermatophilaceae</taxon>
        <taxon>Geodermatophilus</taxon>
    </lineage>
</organism>
<proteinExistence type="predicted"/>
<dbReference type="Gene3D" id="2.30.110.10">
    <property type="entry name" value="Electron Transport, Fmn-binding Protein, Chain A"/>
    <property type="match status" value="1"/>
</dbReference>
<name>A0A7K3W5X5_9ACTN</name>
<dbReference type="InterPro" id="IPR012349">
    <property type="entry name" value="Split_barrel_FMN-bd"/>
</dbReference>
<dbReference type="PANTHER" id="PTHR34071:SF2">
    <property type="entry name" value="FLAVIN-NUCLEOTIDE-BINDING PROTEIN"/>
    <property type="match status" value="1"/>
</dbReference>
<reference evidence="1 2" key="1">
    <citation type="submission" date="2020-02" db="EMBL/GenBank/DDBJ databases">
        <title>Geodermatophilus sabuli CPCC 205279 I12A-02694.</title>
        <authorList>
            <person name="Jiang Z."/>
        </authorList>
    </citation>
    <scope>NUCLEOTIDE SEQUENCE [LARGE SCALE GENOMIC DNA]</scope>
    <source>
        <strain evidence="1 2">I12A-02694</strain>
    </source>
</reference>
<dbReference type="PANTHER" id="PTHR34071">
    <property type="entry name" value="5-NITROIMIDAZOLE ANTIBIOTICS RESISTANCE PROTEIN, NIMA-FAMILY-RELATED PROTEIN-RELATED"/>
    <property type="match status" value="1"/>
</dbReference>
<comment type="caution">
    <text evidence="1">The sequence shown here is derived from an EMBL/GenBank/DDBJ whole genome shotgun (WGS) entry which is preliminary data.</text>
</comment>
<dbReference type="Proteomes" id="UP000470246">
    <property type="component" value="Unassembled WGS sequence"/>
</dbReference>
<evidence type="ECO:0000313" key="2">
    <source>
        <dbReference type="Proteomes" id="UP000470246"/>
    </source>
</evidence>
<dbReference type="RefSeq" id="WP_163482615.1">
    <property type="nucleotide sequence ID" value="NZ_JAAGWF010000017.1"/>
</dbReference>
<dbReference type="Pfam" id="PF12900">
    <property type="entry name" value="Pyridox_ox_2"/>
    <property type="match status" value="1"/>
</dbReference>
<evidence type="ECO:0000313" key="1">
    <source>
        <dbReference type="EMBL" id="NEK59237.1"/>
    </source>
</evidence>
<dbReference type="InterPro" id="IPR024747">
    <property type="entry name" value="Pyridox_Oxase-rel"/>
</dbReference>
<protein>
    <submittedName>
        <fullName evidence="1">Pyridoxamine 5'-phosphate oxidase family protein</fullName>
    </submittedName>
</protein>
<dbReference type="SUPFAM" id="SSF50475">
    <property type="entry name" value="FMN-binding split barrel"/>
    <property type="match status" value="1"/>
</dbReference>
<dbReference type="AlphaFoldDB" id="A0A7K3W5X5"/>
<keyword evidence="2" id="KW-1185">Reference proteome</keyword>
<sequence>MTYPSSPRTEPTRHRERVSYDRATVHAVLDEAVVCHVGFVVDGRPVVLPQLHARVEDTLYLHGSTGARAMVTARDGGLDVCVTVTVVDGLVLARSAFHHSVNYRSVVVHGTAAVVTDPAEKAAALDALVDRVVPGRMAGTRAPDRKELAATTVLGLPLAEVSVKVRSGPPIDDPGDLDGPHWAGVLPLSTVAGPAVPAPDLVPGIDPPAHVTTWHR</sequence>
<accession>A0A7K3W5X5</accession>
<dbReference type="EMBL" id="JAAGWF010000017">
    <property type="protein sequence ID" value="NEK59237.1"/>
    <property type="molecule type" value="Genomic_DNA"/>
</dbReference>